<keyword evidence="3" id="KW-0808">Transferase</keyword>
<feature type="domain" description="tRNA/rRNA methyltransferase SpoU type" evidence="6">
    <location>
        <begin position="16"/>
        <end position="166"/>
    </location>
</feature>
<keyword evidence="8" id="KW-1185">Reference proteome</keyword>
<dbReference type="Proteomes" id="UP001595536">
    <property type="component" value="Unassembled WGS sequence"/>
</dbReference>
<reference evidence="8" key="1">
    <citation type="journal article" date="2019" name="Int. J. Syst. Evol. Microbiol.">
        <title>The Global Catalogue of Microorganisms (GCM) 10K type strain sequencing project: providing services to taxonomists for standard genome sequencing and annotation.</title>
        <authorList>
            <consortium name="The Broad Institute Genomics Platform"/>
            <consortium name="The Broad Institute Genome Sequencing Center for Infectious Disease"/>
            <person name="Wu L."/>
            <person name="Ma J."/>
        </authorList>
    </citation>
    <scope>NUCLEOTIDE SEQUENCE [LARGE SCALE GENOMIC DNA]</scope>
    <source>
        <strain evidence="8">CCM 7941</strain>
    </source>
</reference>
<evidence type="ECO:0000259" key="6">
    <source>
        <dbReference type="Pfam" id="PF00588"/>
    </source>
</evidence>
<dbReference type="Gene3D" id="1.10.8.590">
    <property type="match status" value="1"/>
</dbReference>
<evidence type="ECO:0000256" key="5">
    <source>
        <dbReference type="SAM" id="MobiDB-lite"/>
    </source>
</evidence>
<keyword evidence="2 7" id="KW-0489">Methyltransferase</keyword>
<dbReference type="RefSeq" id="WP_376829612.1">
    <property type="nucleotide sequence ID" value="NZ_JBHLWR010000006.1"/>
</dbReference>
<dbReference type="PANTHER" id="PTHR42786">
    <property type="entry name" value="TRNA/RRNA METHYLTRANSFERASE"/>
    <property type="match status" value="1"/>
</dbReference>
<dbReference type="EMBL" id="JBHRUV010000018">
    <property type="protein sequence ID" value="MFC3265614.1"/>
    <property type="molecule type" value="Genomic_DNA"/>
</dbReference>
<dbReference type="InterPro" id="IPR001537">
    <property type="entry name" value="SpoU_MeTrfase"/>
</dbReference>
<evidence type="ECO:0000256" key="1">
    <source>
        <dbReference type="ARBA" id="ARBA00007228"/>
    </source>
</evidence>
<feature type="compositionally biased region" description="Basic and acidic residues" evidence="5">
    <location>
        <begin position="254"/>
        <end position="263"/>
    </location>
</feature>
<organism evidence="7 8">
    <name type="scientific">Camelimonas abortus</name>
    <dbReference type="NCBI Taxonomy" id="1017184"/>
    <lineage>
        <taxon>Bacteria</taxon>
        <taxon>Pseudomonadati</taxon>
        <taxon>Pseudomonadota</taxon>
        <taxon>Alphaproteobacteria</taxon>
        <taxon>Hyphomicrobiales</taxon>
        <taxon>Chelatococcaceae</taxon>
        <taxon>Camelimonas</taxon>
    </lineage>
</organism>
<dbReference type="InterPro" id="IPR004384">
    <property type="entry name" value="RNA_MeTrfase_TrmJ/LasT"/>
</dbReference>
<dbReference type="SUPFAM" id="SSF75217">
    <property type="entry name" value="alpha/beta knot"/>
    <property type="match status" value="1"/>
</dbReference>
<dbReference type="Pfam" id="PF00588">
    <property type="entry name" value="SpoU_methylase"/>
    <property type="match status" value="1"/>
</dbReference>
<dbReference type="InterPro" id="IPR029028">
    <property type="entry name" value="Alpha/beta_knot_MTases"/>
</dbReference>
<protein>
    <submittedName>
        <fullName evidence="7">RNA methyltransferase</fullName>
    </submittedName>
</protein>
<gene>
    <name evidence="7" type="ORF">ACFOEX_04435</name>
</gene>
<accession>A0ABV7LCX0</accession>
<dbReference type="PIRSF" id="PIRSF004808">
    <property type="entry name" value="LasT"/>
    <property type="match status" value="1"/>
</dbReference>
<dbReference type="PANTHER" id="PTHR42786:SF7">
    <property type="entry name" value="TRNA_RRNA METHYLTRANSFERASE SPOU TYPE DOMAIN-CONTAINING PROTEIN"/>
    <property type="match status" value="1"/>
</dbReference>
<feature type="region of interest" description="Disordered" evidence="5">
    <location>
        <begin position="247"/>
        <end position="285"/>
    </location>
</feature>
<dbReference type="GO" id="GO:0032259">
    <property type="term" value="P:methylation"/>
    <property type="evidence" value="ECO:0007669"/>
    <property type="project" value="UniProtKB-KW"/>
</dbReference>
<evidence type="ECO:0000256" key="3">
    <source>
        <dbReference type="ARBA" id="ARBA00022679"/>
    </source>
</evidence>
<feature type="compositionally biased region" description="Gly residues" evidence="5">
    <location>
        <begin position="274"/>
        <end position="285"/>
    </location>
</feature>
<evidence type="ECO:0000313" key="7">
    <source>
        <dbReference type="EMBL" id="MFC3265614.1"/>
    </source>
</evidence>
<evidence type="ECO:0000256" key="2">
    <source>
        <dbReference type="ARBA" id="ARBA00022603"/>
    </source>
</evidence>
<name>A0ABV7LCX0_9HYPH</name>
<sequence>MAGTDHTRSLIEGGPVIILVRPQLGQNIGMAARAMANFGLSRLRLVAPRDGWPQEDAVAAASGAVHVLERAEVFADLRAAVADQQRVFACTARERGQEKEVVGADVAASRAAPAVAAGEQVAFVFGPERSGLDNDEVGLADTVITFPVNPGFSSLNLAQSVLLVGYEWFRAAHMAQPAPSRRRSPPATREAVLSFFGYLEQELDRAGFFTPPEKKPLMTRNLLNIFHRLDMTEQDVRTLRGAVVALVSGRRGGPPREARRREPPAGAPSQPGACAGGGGADSQET</sequence>
<keyword evidence="4" id="KW-0949">S-adenosyl-L-methionine</keyword>
<evidence type="ECO:0000256" key="4">
    <source>
        <dbReference type="ARBA" id="ARBA00022691"/>
    </source>
</evidence>
<dbReference type="CDD" id="cd18093">
    <property type="entry name" value="SpoU-like_TrmJ"/>
    <property type="match status" value="1"/>
</dbReference>
<proteinExistence type="inferred from homology"/>
<evidence type="ECO:0000313" key="8">
    <source>
        <dbReference type="Proteomes" id="UP001595536"/>
    </source>
</evidence>
<dbReference type="Gene3D" id="3.40.1280.10">
    <property type="match status" value="1"/>
</dbReference>
<dbReference type="GO" id="GO:0008168">
    <property type="term" value="F:methyltransferase activity"/>
    <property type="evidence" value="ECO:0007669"/>
    <property type="project" value="UniProtKB-KW"/>
</dbReference>
<comment type="caution">
    <text evidence="7">The sequence shown here is derived from an EMBL/GenBank/DDBJ whole genome shotgun (WGS) entry which is preliminary data.</text>
</comment>
<comment type="similarity">
    <text evidence="1">Belongs to the class IV-like SAM-binding methyltransferase superfamily. RNA methyltransferase TrmH family.</text>
</comment>
<dbReference type="InterPro" id="IPR029026">
    <property type="entry name" value="tRNA_m1G_MTases_N"/>
</dbReference>